<dbReference type="InterPro" id="IPR033948">
    <property type="entry name" value="ETF_beta_N"/>
</dbReference>
<feature type="domain" description="Electron transfer flavoprotein alpha/beta-subunit N-terminal" evidence="1">
    <location>
        <begin position="22"/>
        <end position="213"/>
    </location>
</feature>
<dbReference type="SUPFAM" id="SSF52402">
    <property type="entry name" value="Adenine nucleotide alpha hydrolases-like"/>
    <property type="match status" value="1"/>
</dbReference>
<evidence type="ECO:0000313" key="2">
    <source>
        <dbReference type="EMBL" id="KON30378.1"/>
    </source>
</evidence>
<dbReference type="GO" id="GO:0009055">
    <property type="term" value="F:electron transfer activity"/>
    <property type="evidence" value="ECO:0007669"/>
    <property type="project" value="InterPro"/>
</dbReference>
<accession>A0A0M0BPA0</accession>
<dbReference type="Pfam" id="PF01012">
    <property type="entry name" value="ETF"/>
    <property type="match status" value="1"/>
</dbReference>
<dbReference type="PANTHER" id="PTHR21294">
    <property type="entry name" value="ELECTRON TRANSFER FLAVOPROTEIN BETA-SUBUNIT"/>
    <property type="match status" value="1"/>
</dbReference>
<protein>
    <submittedName>
        <fullName evidence="2">Electron transfer flavoprotein subunit beta</fullName>
    </submittedName>
</protein>
<dbReference type="CDD" id="cd01714">
    <property type="entry name" value="ETF_beta"/>
    <property type="match status" value="1"/>
</dbReference>
<evidence type="ECO:0000313" key="3">
    <source>
        <dbReference type="Proteomes" id="UP000037210"/>
    </source>
</evidence>
<comment type="caution">
    <text evidence="2">The sequence shown here is derived from an EMBL/GenBank/DDBJ whole genome shotgun (WGS) entry which is preliminary data.</text>
</comment>
<dbReference type="PANTHER" id="PTHR21294:SF17">
    <property type="entry name" value="PROTEIN FIXA"/>
    <property type="match status" value="1"/>
</dbReference>
<dbReference type="PATRIC" id="fig|1685127.3.peg.1123"/>
<gene>
    <name evidence="2" type="ORF">AC482_04050</name>
</gene>
<reference evidence="2 3" key="1">
    <citation type="submission" date="2015-06" db="EMBL/GenBank/DDBJ databases">
        <title>New insights into the roles of widespread benthic archaea in carbon and nitrogen cycling.</title>
        <authorList>
            <person name="Lazar C.S."/>
            <person name="Baker B.J."/>
            <person name="Seitz K.W."/>
            <person name="Hyde A.S."/>
            <person name="Dick G.J."/>
            <person name="Hinrichs K.-U."/>
            <person name="Teske A.P."/>
        </authorList>
    </citation>
    <scope>NUCLEOTIDE SEQUENCE [LARGE SCALE GENOMIC DNA]</scope>
    <source>
        <strain evidence="2">DG-45</strain>
    </source>
</reference>
<dbReference type="AlphaFoldDB" id="A0A0M0BPA0"/>
<dbReference type="PIRSF" id="PIRSF000090">
    <property type="entry name" value="Beta-ETF"/>
    <property type="match status" value="1"/>
</dbReference>
<dbReference type="InterPro" id="IPR014730">
    <property type="entry name" value="ETF_a/b_N"/>
</dbReference>
<name>A0A0M0BPA0_9ARCH</name>
<organism evidence="2 3">
    <name type="scientific">miscellaneous Crenarchaeota group-15 archaeon DG-45</name>
    <dbReference type="NCBI Taxonomy" id="1685127"/>
    <lineage>
        <taxon>Archaea</taxon>
        <taxon>Candidatus Bathyarchaeota</taxon>
        <taxon>MCG-15</taxon>
    </lineage>
</organism>
<dbReference type="Gene3D" id="3.40.50.620">
    <property type="entry name" value="HUPs"/>
    <property type="match status" value="1"/>
</dbReference>
<dbReference type="SMART" id="SM00893">
    <property type="entry name" value="ETF"/>
    <property type="match status" value="1"/>
</dbReference>
<dbReference type="InterPro" id="IPR014729">
    <property type="entry name" value="Rossmann-like_a/b/a_fold"/>
</dbReference>
<dbReference type="InterPro" id="IPR012255">
    <property type="entry name" value="ETF_b"/>
</dbReference>
<evidence type="ECO:0000259" key="1">
    <source>
        <dbReference type="SMART" id="SM00893"/>
    </source>
</evidence>
<dbReference type="Proteomes" id="UP000037210">
    <property type="component" value="Unassembled WGS sequence"/>
</dbReference>
<proteinExistence type="predicted"/>
<dbReference type="EMBL" id="LFWZ01000033">
    <property type="protein sequence ID" value="KON30378.1"/>
    <property type="molecule type" value="Genomic_DNA"/>
</dbReference>
<sequence>MSIIVCIKQVPETTEVEIDPETGRLRREEVAAVVNPLDEYAIEEGLRLKERHGGVVKVLTMGPPMAEAALRDAAALGCDELWLATDRVFAGADTLATSYTLALCIGEMGPYDLVICGMKTTDGDTGQVGPELAEHLGIPHICYVNKVLDVSDGAIRLTRMLDDGVETLLAPLPVLITVTKEINQPRLATLRGRLSARKADIRQLTSDDLGGSPGEFGLDGSATRVIKVFTPAPPGGGEVVEGSSDELVERILEKLIECKVI</sequence>